<evidence type="ECO:0000256" key="2">
    <source>
        <dbReference type="SAM" id="MobiDB-lite"/>
    </source>
</evidence>
<dbReference type="Proteomes" id="UP000268535">
    <property type="component" value="Unassembled WGS sequence"/>
</dbReference>
<evidence type="ECO:0000256" key="1">
    <source>
        <dbReference type="SAM" id="Coils"/>
    </source>
</evidence>
<feature type="compositionally biased region" description="Low complexity" evidence="2">
    <location>
        <begin position="310"/>
        <end position="322"/>
    </location>
</feature>
<dbReference type="EMBL" id="ML010003">
    <property type="protein sequence ID" value="RKO96393.1"/>
    <property type="molecule type" value="Genomic_DNA"/>
</dbReference>
<gene>
    <name evidence="3" type="ORF">CAUPRSCDRAFT_11917</name>
</gene>
<feature type="non-terminal residue" evidence="3">
    <location>
        <position position="1"/>
    </location>
</feature>
<dbReference type="PANTHER" id="PTHR15633:SF2">
    <property type="entry name" value="NUCLEOLAR PROTEIN 11"/>
    <property type="match status" value="1"/>
</dbReference>
<name>A0A4P9WVQ1_9FUNG</name>
<dbReference type="GO" id="GO:0030490">
    <property type="term" value="P:maturation of SSU-rRNA"/>
    <property type="evidence" value="ECO:0007669"/>
    <property type="project" value="InterPro"/>
</dbReference>
<evidence type="ECO:0000313" key="4">
    <source>
        <dbReference type="Proteomes" id="UP000268535"/>
    </source>
</evidence>
<evidence type="ECO:0000313" key="3">
    <source>
        <dbReference type="EMBL" id="RKO96393.1"/>
    </source>
</evidence>
<accession>A0A4P9WVQ1</accession>
<sequence length="589" mass="63116">AAWLPSSTVLAVWDVQYGSVQRRQLLLRQAAPSEATDVLPATSSTAAAETAPRRYAVTVGNTAELGRVLRAGVHAGPAIPRDARLARGCAGHGGPDGAACAARGRADGLGRFAGALVPDRAERCRVPGDDRRDVCVVGSRRRRGVAPGRDRAPPPACGAVRRVLGRADQPEFRGRTRLRGEARAVAALRMLPVRDVHTLAVHCLRSPATFWPRAAIVALIKTGRVAAYMMATSATAANAHGSLIAQALRRNDPQLVRAALDHMPDCTELELVGIMRWACYQVAAAHAAKEADAEADAQTAAAATAAAAAKATTPASSSSQKADWLSAPVDEEPAGPTDEATRITAEDRAQWLAWQASPHTHLVERCLTYPCDDARLVSALRTLLTPDDVAQLLNWILSIFHDAGLGRSFKAGMSIASYDASSALLAGLEEQTRTQRFDLATRTLSLVLDAHVASLTQHVPSLRVLTNLQARLRFEKRTYATLSQRLLGHAAPFGAKYAEQQAHAEMAQQQRDAGDHELDAAELRELESLVVQSETGLDAAAAGSQDKAAIMTKARAGVFDKGNKDHARWHHMVETLQQGLHYQVEVLRI</sequence>
<dbReference type="PANTHER" id="PTHR15633">
    <property type="entry name" value="NUCLEOLAR PROTEIN 11"/>
    <property type="match status" value="1"/>
</dbReference>
<dbReference type="AlphaFoldDB" id="A0A4P9WVQ1"/>
<dbReference type="GO" id="GO:0005730">
    <property type="term" value="C:nucleolus"/>
    <property type="evidence" value="ECO:0007669"/>
    <property type="project" value="TreeGrafter"/>
</dbReference>
<reference evidence="4" key="1">
    <citation type="journal article" date="2018" name="Nat. Microbiol.">
        <title>Leveraging single-cell genomics to expand the fungal tree of life.</title>
        <authorList>
            <person name="Ahrendt S.R."/>
            <person name="Quandt C.A."/>
            <person name="Ciobanu D."/>
            <person name="Clum A."/>
            <person name="Salamov A."/>
            <person name="Andreopoulos B."/>
            <person name="Cheng J.F."/>
            <person name="Woyke T."/>
            <person name="Pelin A."/>
            <person name="Henrissat B."/>
            <person name="Reynolds N.K."/>
            <person name="Benny G.L."/>
            <person name="Smith M.E."/>
            <person name="James T.Y."/>
            <person name="Grigoriev I.V."/>
        </authorList>
    </citation>
    <scope>NUCLEOTIDE SEQUENCE [LARGE SCALE GENOMIC DNA]</scope>
    <source>
        <strain evidence="4">ATCC 52028</strain>
    </source>
</reference>
<proteinExistence type="predicted"/>
<protein>
    <submittedName>
        <fullName evidence="3">Uncharacterized protein</fullName>
    </submittedName>
</protein>
<dbReference type="GO" id="GO:0003723">
    <property type="term" value="F:RNA binding"/>
    <property type="evidence" value="ECO:0007669"/>
    <property type="project" value="TreeGrafter"/>
</dbReference>
<dbReference type="InterPro" id="IPR042859">
    <property type="entry name" value="NOL11"/>
</dbReference>
<feature type="region of interest" description="Disordered" evidence="2">
    <location>
        <begin position="310"/>
        <end position="338"/>
    </location>
</feature>
<organism evidence="3 4">
    <name type="scientific">Caulochytrium protostelioides</name>
    <dbReference type="NCBI Taxonomy" id="1555241"/>
    <lineage>
        <taxon>Eukaryota</taxon>
        <taxon>Fungi</taxon>
        <taxon>Fungi incertae sedis</taxon>
        <taxon>Chytridiomycota</taxon>
        <taxon>Chytridiomycota incertae sedis</taxon>
        <taxon>Chytridiomycetes</taxon>
        <taxon>Caulochytriales</taxon>
        <taxon>Caulochytriaceae</taxon>
        <taxon>Caulochytrium</taxon>
    </lineage>
</organism>
<feature type="coiled-coil region" evidence="1">
    <location>
        <begin position="465"/>
        <end position="526"/>
    </location>
</feature>
<keyword evidence="1" id="KW-0175">Coiled coil</keyword>